<dbReference type="AlphaFoldDB" id="F6ENH6"/>
<name>F6ENH6_HOYSD</name>
<feature type="compositionally biased region" description="Acidic residues" evidence="1">
    <location>
        <begin position="78"/>
        <end position="88"/>
    </location>
</feature>
<evidence type="ECO:0000259" key="2">
    <source>
        <dbReference type="Pfam" id="PF07995"/>
    </source>
</evidence>
<dbReference type="PANTHER" id="PTHR19328:SF13">
    <property type="entry name" value="HIPL1 PROTEIN"/>
    <property type="match status" value="1"/>
</dbReference>
<keyword evidence="4" id="KW-1185">Reference proteome</keyword>
<dbReference type="Proteomes" id="UP000009235">
    <property type="component" value="Chromosome"/>
</dbReference>
<dbReference type="InterPro" id="IPR012938">
    <property type="entry name" value="Glc/Sorbosone_DH"/>
</dbReference>
<sequence length="396" mass="40021">MWRATEGRRVFGYVGGMSHAHRARPAATMAVTAGLLGFVALSGCARFDDSLASPFEPEPTAGGFAELVPPDPNQTPTTEDEAPEEEGPCVDPDPAVVATCLEPTAGLTVLPGGGAALVSERTTGRVLTVAPETEPDEFTQIDVDGSGDGGLLDVALSPTFFEDRLLFAYISTPSDNRVVRVAPGDTPRPVLTGIPKGSTGNGGSISFDAAGGLVIRTGDAGDPAAAANPGSLAGKILRLASPSPANPGDPQIVAIGLTGTGGACTDPVTGTLYATDRTPGGDRLVRVGDAGSLEPLWVWSDSPGTSQCAALDNEIAVALVGGEAVSFVEISDETGIVTGDPVFAVEGRYGQVYGAARGPEGEVWAGTVNKASGDPVDSDDRVFIIPPDGGGGISPD</sequence>
<evidence type="ECO:0000256" key="1">
    <source>
        <dbReference type="SAM" id="MobiDB-lite"/>
    </source>
</evidence>
<protein>
    <submittedName>
        <fullName evidence="3">Putative oxidoreductase</fullName>
    </submittedName>
</protein>
<feature type="region of interest" description="Disordered" evidence="1">
    <location>
        <begin position="52"/>
        <end position="92"/>
    </location>
</feature>
<dbReference type="InterPro" id="IPR011042">
    <property type="entry name" value="6-blade_b-propeller_TolB-like"/>
</dbReference>
<dbReference type="Pfam" id="PF07995">
    <property type="entry name" value="GSDH"/>
    <property type="match status" value="1"/>
</dbReference>
<dbReference type="SUPFAM" id="SSF50952">
    <property type="entry name" value="Soluble quinoprotein glucose dehydrogenase"/>
    <property type="match status" value="1"/>
</dbReference>
<dbReference type="InterPro" id="IPR011041">
    <property type="entry name" value="Quinoprot_gluc/sorb_DH_b-prop"/>
</dbReference>
<dbReference type="EMBL" id="CP002786">
    <property type="protein sequence ID" value="AEF41645.1"/>
    <property type="molecule type" value="Genomic_DNA"/>
</dbReference>
<dbReference type="HOGENOM" id="CLU_012253_0_0_11"/>
<gene>
    <name evidence="3" type="ordered locus">AS9A_3200</name>
</gene>
<dbReference type="eggNOG" id="COG2133">
    <property type="taxonomic scope" value="Bacteria"/>
</dbReference>
<evidence type="ECO:0000313" key="3">
    <source>
        <dbReference type="EMBL" id="AEF41645.1"/>
    </source>
</evidence>
<feature type="domain" description="Glucose/Sorbosone dehydrogenase" evidence="2">
    <location>
        <begin position="105"/>
        <end position="284"/>
    </location>
</feature>
<dbReference type="KEGG" id="asd:AS9A_3200"/>
<dbReference type="STRING" id="443218.AS9A_3200"/>
<accession>F6ENH6</accession>
<dbReference type="PANTHER" id="PTHR19328">
    <property type="entry name" value="HEDGEHOG-INTERACTING PROTEIN"/>
    <property type="match status" value="1"/>
</dbReference>
<dbReference type="Gene3D" id="2.120.10.30">
    <property type="entry name" value="TolB, C-terminal domain"/>
    <property type="match status" value="1"/>
</dbReference>
<organism evidence="3 4">
    <name type="scientific">Hoyosella subflava (strain DSM 45089 / JCM 17490 / NBRC 109087 / DQS3-9A1)</name>
    <name type="common">Amycolicicoccus subflavus</name>
    <dbReference type="NCBI Taxonomy" id="443218"/>
    <lineage>
        <taxon>Bacteria</taxon>
        <taxon>Bacillati</taxon>
        <taxon>Actinomycetota</taxon>
        <taxon>Actinomycetes</taxon>
        <taxon>Mycobacteriales</taxon>
        <taxon>Hoyosellaceae</taxon>
        <taxon>Hoyosella</taxon>
    </lineage>
</organism>
<proteinExistence type="predicted"/>
<evidence type="ECO:0000313" key="4">
    <source>
        <dbReference type="Proteomes" id="UP000009235"/>
    </source>
</evidence>
<reference evidence="3 4" key="1">
    <citation type="journal article" date="2011" name="J. Bacteriol.">
        <title>Complete genome sequence of Amycolicicoccus subflavus DQS3-9A1T, an actinomycete isolated from crude oil-polluted soil.</title>
        <authorList>
            <person name="Cai M."/>
            <person name="Chen W.M."/>
            <person name="Nie Y."/>
            <person name="Chi C.Q."/>
            <person name="Wang Y.N."/>
            <person name="Tang Y.Q."/>
            <person name="Li G.Y."/>
            <person name="Wu X.L."/>
        </authorList>
    </citation>
    <scope>NUCLEOTIDE SEQUENCE [LARGE SCALE GENOMIC DNA]</scope>
    <source>
        <strain evidence="4">DSM 45089 / DQS3-9A1</strain>
    </source>
</reference>